<evidence type="ECO:0000313" key="3">
    <source>
        <dbReference type="Proteomes" id="UP000010959"/>
    </source>
</evidence>
<sequence>MLLDQVASRINYHQSRNVAARISHTQTKLDRYAELGIDPESITRCRWPKT</sequence>
<proteinExistence type="predicted"/>
<dbReference type="AlphaFoldDB" id="L7C7N9"/>
<dbReference type="Proteomes" id="UP000010959">
    <property type="component" value="Unassembled WGS sequence"/>
</dbReference>
<reference evidence="2 3" key="2">
    <citation type="journal article" date="2013" name="Mar. Genomics">
        <title>Expression of sulfatases in Rhodopirellula baltica and the diversity of sulfatases in the genus Rhodopirellula.</title>
        <authorList>
            <person name="Wegner C.E."/>
            <person name="Richter-Heitmann T."/>
            <person name="Klindworth A."/>
            <person name="Klockow C."/>
            <person name="Richter M."/>
            <person name="Achstetter T."/>
            <person name="Glockner F.O."/>
            <person name="Harder J."/>
        </authorList>
    </citation>
    <scope>NUCLEOTIDE SEQUENCE [LARGE SCALE GENOMIC DNA]</scope>
    <source>
        <strain evidence="2 3">SWK14</strain>
    </source>
</reference>
<organism evidence="2 3">
    <name type="scientific">Rhodopirellula baltica SWK14</name>
    <dbReference type="NCBI Taxonomy" id="993516"/>
    <lineage>
        <taxon>Bacteria</taxon>
        <taxon>Pseudomonadati</taxon>
        <taxon>Planctomycetota</taxon>
        <taxon>Planctomycetia</taxon>
        <taxon>Pirellulales</taxon>
        <taxon>Pirellulaceae</taxon>
        <taxon>Rhodopirellula</taxon>
    </lineage>
</organism>
<protein>
    <submittedName>
        <fullName evidence="2">Uncharacterized protein</fullName>
    </submittedName>
</protein>
<evidence type="ECO:0000313" key="1">
    <source>
        <dbReference type="EMBL" id="ELP29731.1"/>
    </source>
</evidence>
<name>L7C7N9_RHOBT</name>
<reference evidence="2" key="1">
    <citation type="submission" date="2012-10" db="EMBL/GenBank/DDBJ databases">
        <title>Draft genome sequences of three Rhodopirellula baltica strains WH47, SWK14 and SH28.</title>
        <authorList>
            <person name="Richter M."/>
            <person name="Richter-Heitmann T."/>
            <person name="Frank C."/>
            <person name="Harder J."/>
            <person name="Glockner F.O."/>
        </authorList>
    </citation>
    <scope>NUCLEOTIDE SEQUENCE</scope>
    <source>
        <strain evidence="2">SWK14</strain>
    </source>
</reference>
<evidence type="ECO:0000313" key="2">
    <source>
        <dbReference type="EMBL" id="ELP30023.1"/>
    </source>
</evidence>
<dbReference type="PATRIC" id="fig|993516.3.peg.6551"/>
<accession>L7C7N9</accession>
<dbReference type="EMBL" id="AMWG01000174">
    <property type="protein sequence ID" value="ELP30023.1"/>
    <property type="molecule type" value="Genomic_DNA"/>
</dbReference>
<comment type="caution">
    <text evidence="2">The sequence shown here is derived from an EMBL/GenBank/DDBJ whole genome shotgun (WGS) entry which is preliminary data.</text>
</comment>
<gene>
    <name evidence="2" type="ORF">RBSWK_06111</name>
    <name evidence="1" type="ORF">RBSWK_06350</name>
</gene>
<dbReference type="EMBL" id="AMWG01000183">
    <property type="protein sequence ID" value="ELP29731.1"/>
    <property type="molecule type" value="Genomic_DNA"/>
</dbReference>